<organism evidence="1 2">
    <name type="scientific">Oryzicola mucosus</name>
    <dbReference type="NCBI Taxonomy" id="2767425"/>
    <lineage>
        <taxon>Bacteria</taxon>
        <taxon>Pseudomonadati</taxon>
        <taxon>Pseudomonadota</taxon>
        <taxon>Alphaproteobacteria</taxon>
        <taxon>Hyphomicrobiales</taxon>
        <taxon>Phyllobacteriaceae</taxon>
        <taxon>Oryzicola</taxon>
    </lineage>
</organism>
<accession>A0A8J6PT43</accession>
<gene>
    <name evidence="1" type="ORF">ICI42_01590</name>
</gene>
<dbReference type="SUPFAM" id="SSF46458">
    <property type="entry name" value="Globin-like"/>
    <property type="match status" value="1"/>
</dbReference>
<dbReference type="GO" id="GO:0019825">
    <property type="term" value="F:oxygen binding"/>
    <property type="evidence" value="ECO:0007669"/>
    <property type="project" value="InterPro"/>
</dbReference>
<dbReference type="Proteomes" id="UP000643405">
    <property type="component" value="Unassembled WGS sequence"/>
</dbReference>
<proteinExistence type="predicted"/>
<dbReference type="Gene3D" id="1.10.490.10">
    <property type="entry name" value="Globins"/>
    <property type="match status" value="1"/>
</dbReference>
<protein>
    <submittedName>
        <fullName evidence="1">Group III truncated hemoglobin</fullName>
    </submittedName>
</protein>
<reference evidence="1" key="1">
    <citation type="submission" date="2020-09" db="EMBL/GenBank/DDBJ databases">
        <title>Genome seq and assembly of Tianweitania sp.</title>
        <authorList>
            <person name="Chhetri G."/>
        </authorList>
    </citation>
    <scope>NUCLEOTIDE SEQUENCE</scope>
    <source>
        <strain evidence="1">Rool2</strain>
    </source>
</reference>
<evidence type="ECO:0000313" key="2">
    <source>
        <dbReference type="Proteomes" id="UP000643405"/>
    </source>
</evidence>
<evidence type="ECO:0000313" key="1">
    <source>
        <dbReference type="EMBL" id="MBD0413348.1"/>
    </source>
</evidence>
<dbReference type="EMBL" id="JACVVX010000001">
    <property type="protein sequence ID" value="MBD0413348.1"/>
    <property type="molecule type" value="Genomic_DNA"/>
</dbReference>
<comment type="caution">
    <text evidence="1">The sequence shown here is derived from an EMBL/GenBank/DDBJ whole genome shotgun (WGS) entry which is preliminary data.</text>
</comment>
<keyword evidence="2" id="KW-1185">Reference proteome</keyword>
<dbReference type="InterPro" id="IPR009050">
    <property type="entry name" value="Globin-like_sf"/>
</dbReference>
<name>A0A8J6PT43_9HYPH</name>
<dbReference type="CDD" id="cd08916">
    <property type="entry name" value="TrHb3_P"/>
    <property type="match status" value="1"/>
</dbReference>
<dbReference type="RefSeq" id="WP_188162786.1">
    <property type="nucleotide sequence ID" value="NZ_JACVVX010000001.1"/>
</dbReference>
<dbReference type="AlphaFoldDB" id="A0A8J6PT43"/>
<sequence length="153" mass="17234">MEDRTTIVVDGGTLPPALDEAMIHTVVHRFYDAIQADPLLGPVFGGAIKPEAWPVHLAKMCDFWSSSLLRSGRYEGRPLPPHLRLPGLDEKHFRRWLELFRATLRETCPPEVRKLFMGRALRMAQSFRLAIAFSRGEDTLAVKPIVEDSLGDA</sequence>
<dbReference type="GO" id="GO:0020037">
    <property type="term" value="F:heme binding"/>
    <property type="evidence" value="ECO:0007669"/>
    <property type="project" value="InterPro"/>
</dbReference>
<dbReference type="InterPro" id="IPR012292">
    <property type="entry name" value="Globin/Proto"/>
</dbReference>